<evidence type="ECO:0000313" key="3">
    <source>
        <dbReference type="EMBL" id="GGP71486.1"/>
    </source>
</evidence>
<name>A0A918AQX8_9PSEU</name>
<proteinExistence type="predicted"/>
<dbReference type="PROSITE" id="PS50818">
    <property type="entry name" value="INTEIN_C_TER"/>
    <property type="match status" value="1"/>
</dbReference>
<reference evidence="3" key="1">
    <citation type="journal article" date="2014" name="Int. J. Syst. Evol. Microbiol.">
        <title>Complete genome sequence of Corynebacterium casei LMG S-19264T (=DSM 44701T), isolated from a smear-ripened cheese.</title>
        <authorList>
            <consortium name="US DOE Joint Genome Institute (JGI-PGF)"/>
            <person name="Walter F."/>
            <person name="Albersmeier A."/>
            <person name="Kalinowski J."/>
            <person name="Ruckert C."/>
        </authorList>
    </citation>
    <scope>NUCLEOTIDE SEQUENCE</scope>
    <source>
        <strain evidence="3">JCM 3313</strain>
    </source>
</reference>
<evidence type="ECO:0000313" key="4">
    <source>
        <dbReference type="Proteomes" id="UP000639606"/>
    </source>
</evidence>
<dbReference type="SUPFAM" id="SSF51294">
    <property type="entry name" value="Hedgehog/intein (Hint) domain"/>
    <property type="match status" value="1"/>
</dbReference>
<dbReference type="InterPro" id="IPR006141">
    <property type="entry name" value="Intein_N"/>
</dbReference>
<sequence>MSHEVNATPRRGRPRARAHCLAGDTPVLLADGRAKPIAELAVGDEVFGTREGRYTATRVLAHWSAVEPAYRVTLEDGTRVVAGGDHRFLAEDGWRHLAPGRRADFEERPFLTEGTRLVGTGRFAEPPAPGERYRRGYLWGVVRGGLPALPEVLARARAYARGELPREGDLVEWPTAADEDWVRGFLAGLFDARGSAVAGELVLSSSDSAVFDAALVALARLEVPHAVEVRGVRITGGPAERLRLLHLVDPATARAGVLEGVPVPRAARLGVVSVEPLGVTHRLYDIATGTGDVIANGLVSHNCSGRAAG</sequence>
<dbReference type="EMBL" id="BMRG01000012">
    <property type="protein sequence ID" value="GGP71486.1"/>
    <property type="molecule type" value="Genomic_DNA"/>
</dbReference>
<dbReference type="GO" id="GO:0016539">
    <property type="term" value="P:intein-mediated protein splicing"/>
    <property type="evidence" value="ECO:0007669"/>
    <property type="project" value="InterPro"/>
</dbReference>
<protein>
    <recommendedName>
        <fullName evidence="5">Intein</fullName>
    </recommendedName>
</protein>
<dbReference type="Gene3D" id="2.170.16.10">
    <property type="entry name" value="Hedgehog/Intein (Hint) domain"/>
    <property type="match status" value="1"/>
</dbReference>
<keyword evidence="4" id="KW-1185">Reference proteome</keyword>
<evidence type="ECO:0000259" key="2">
    <source>
        <dbReference type="SMART" id="SM00306"/>
    </source>
</evidence>
<dbReference type="AlphaFoldDB" id="A0A918AQX8"/>
<organism evidence="3 4">
    <name type="scientific">Saccharothrix coeruleofusca</name>
    <dbReference type="NCBI Taxonomy" id="33919"/>
    <lineage>
        <taxon>Bacteria</taxon>
        <taxon>Bacillati</taxon>
        <taxon>Actinomycetota</taxon>
        <taxon>Actinomycetes</taxon>
        <taxon>Pseudonocardiales</taxon>
        <taxon>Pseudonocardiaceae</taxon>
        <taxon>Saccharothrix</taxon>
    </lineage>
</organism>
<accession>A0A918AQX8</accession>
<dbReference type="InterPro" id="IPR003586">
    <property type="entry name" value="Hint_dom_C"/>
</dbReference>
<feature type="domain" description="Hint" evidence="2">
    <location>
        <begin position="18"/>
        <end position="110"/>
    </location>
</feature>
<dbReference type="InterPro" id="IPR036844">
    <property type="entry name" value="Hint_dom_sf"/>
</dbReference>
<dbReference type="Proteomes" id="UP000639606">
    <property type="component" value="Unassembled WGS sequence"/>
</dbReference>
<dbReference type="RefSeq" id="WP_189225819.1">
    <property type="nucleotide sequence ID" value="NZ_BMRG01000012.1"/>
</dbReference>
<dbReference type="NCBIfam" id="TIGR01445">
    <property type="entry name" value="intein_Nterm"/>
    <property type="match status" value="1"/>
</dbReference>
<evidence type="ECO:0008006" key="5">
    <source>
        <dbReference type="Google" id="ProtNLM"/>
    </source>
</evidence>
<dbReference type="PROSITE" id="PS50817">
    <property type="entry name" value="INTEIN_N_TER"/>
    <property type="match status" value="1"/>
</dbReference>
<dbReference type="InterPro" id="IPR003587">
    <property type="entry name" value="Hint_dom_N"/>
</dbReference>
<gene>
    <name evidence="3" type="ORF">GCM10010185_50750</name>
</gene>
<dbReference type="CDD" id="cd00081">
    <property type="entry name" value="Hint"/>
    <property type="match status" value="1"/>
</dbReference>
<dbReference type="InterPro" id="IPR030934">
    <property type="entry name" value="Intein_C"/>
</dbReference>
<comment type="caution">
    <text evidence="3">The sequence shown here is derived from an EMBL/GenBank/DDBJ whole genome shotgun (WGS) entry which is preliminary data.</text>
</comment>
<evidence type="ECO:0000259" key="1">
    <source>
        <dbReference type="SMART" id="SM00305"/>
    </source>
</evidence>
<reference evidence="3" key="2">
    <citation type="submission" date="2020-09" db="EMBL/GenBank/DDBJ databases">
        <authorList>
            <person name="Sun Q."/>
            <person name="Ohkuma M."/>
        </authorList>
    </citation>
    <scope>NUCLEOTIDE SEQUENCE</scope>
    <source>
        <strain evidence="3">JCM 3313</strain>
    </source>
</reference>
<dbReference type="SMART" id="SM00306">
    <property type="entry name" value="HintN"/>
    <property type="match status" value="1"/>
</dbReference>
<dbReference type="SMART" id="SM00305">
    <property type="entry name" value="HintC"/>
    <property type="match status" value="1"/>
</dbReference>
<feature type="domain" description="Hint" evidence="1">
    <location>
        <begin position="266"/>
        <end position="308"/>
    </location>
</feature>